<dbReference type="CDD" id="cd07042">
    <property type="entry name" value="STAS_SulP_like_sulfate_transporter"/>
    <property type="match status" value="1"/>
</dbReference>
<evidence type="ECO:0000259" key="6">
    <source>
        <dbReference type="PROSITE" id="PS50801"/>
    </source>
</evidence>
<dbReference type="PANTHER" id="PTHR11814">
    <property type="entry name" value="SULFATE TRANSPORTER"/>
    <property type="match status" value="1"/>
</dbReference>
<dbReference type="AlphaFoldDB" id="A0A1M5IR40"/>
<feature type="transmembrane region" description="Helical" evidence="5">
    <location>
        <begin position="337"/>
        <end position="356"/>
    </location>
</feature>
<proteinExistence type="predicted"/>
<feature type="transmembrane region" description="Helical" evidence="5">
    <location>
        <begin position="135"/>
        <end position="158"/>
    </location>
</feature>
<keyword evidence="4 5" id="KW-0472">Membrane</keyword>
<accession>A0A1M5IR40</accession>
<evidence type="ECO:0000313" key="8">
    <source>
        <dbReference type="Proteomes" id="UP000190675"/>
    </source>
</evidence>
<dbReference type="PROSITE" id="PS50801">
    <property type="entry name" value="STAS"/>
    <property type="match status" value="1"/>
</dbReference>
<dbReference type="Proteomes" id="UP000190675">
    <property type="component" value="Chromosome I"/>
</dbReference>
<feature type="transmembrane region" description="Helical" evidence="5">
    <location>
        <begin position="58"/>
        <end position="78"/>
    </location>
</feature>
<evidence type="ECO:0000256" key="2">
    <source>
        <dbReference type="ARBA" id="ARBA00022692"/>
    </source>
</evidence>
<name>A0A1M5IR40_9BRAD</name>
<feature type="transmembrane region" description="Helical" evidence="5">
    <location>
        <begin position="363"/>
        <end position="386"/>
    </location>
</feature>
<evidence type="ECO:0000313" key="7">
    <source>
        <dbReference type="EMBL" id="SHG30489.1"/>
    </source>
</evidence>
<evidence type="ECO:0000256" key="1">
    <source>
        <dbReference type="ARBA" id="ARBA00004141"/>
    </source>
</evidence>
<organism evidence="7 8">
    <name type="scientific">Bradyrhizobium erythrophlei</name>
    <dbReference type="NCBI Taxonomy" id="1437360"/>
    <lineage>
        <taxon>Bacteria</taxon>
        <taxon>Pseudomonadati</taxon>
        <taxon>Pseudomonadota</taxon>
        <taxon>Alphaproteobacteria</taxon>
        <taxon>Hyphomicrobiales</taxon>
        <taxon>Nitrobacteraceae</taxon>
        <taxon>Bradyrhizobium</taxon>
    </lineage>
</organism>
<feature type="transmembrane region" description="Helical" evidence="5">
    <location>
        <begin position="260"/>
        <end position="279"/>
    </location>
</feature>
<dbReference type="GO" id="GO:0055085">
    <property type="term" value="P:transmembrane transport"/>
    <property type="evidence" value="ECO:0007669"/>
    <property type="project" value="InterPro"/>
</dbReference>
<reference evidence="7 8" key="1">
    <citation type="submission" date="2016-11" db="EMBL/GenBank/DDBJ databases">
        <authorList>
            <person name="Jaros S."/>
            <person name="Januszkiewicz K."/>
            <person name="Wedrychowicz H."/>
        </authorList>
    </citation>
    <scope>NUCLEOTIDE SEQUENCE [LARGE SCALE GENOMIC DNA]</scope>
    <source>
        <strain evidence="7 8">GAS242</strain>
    </source>
</reference>
<dbReference type="Pfam" id="PF00916">
    <property type="entry name" value="Sulfate_transp"/>
    <property type="match status" value="1"/>
</dbReference>
<comment type="subcellular location">
    <subcellularLocation>
        <location evidence="1">Membrane</location>
        <topology evidence="1">Multi-pass membrane protein</topology>
    </subcellularLocation>
</comment>
<dbReference type="EMBL" id="LT670818">
    <property type="protein sequence ID" value="SHG30489.1"/>
    <property type="molecule type" value="Genomic_DNA"/>
</dbReference>
<feature type="transmembrane region" description="Helical" evidence="5">
    <location>
        <begin position="85"/>
        <end position="104"/>
    </location>
</feature>
<sequence>MTNNSGSADSPFTGKAWPIFASLQSYSLQFLARDLFAGLTLAAIAIPEQMATARLGGFAPQLGFFAFLAGSLAFAIFGSNRFLSCGADSTITPIFAGGLAALAASGDPQYLVLAASLALMVGLLLLFAGIFRLGWIADLLSIPVTTGFLAGISVHILVSQLPGILGVEAPGGAMLQRMASLATHPNETNPFTLLIGVGVLAIIALSERVNARIPGALIGLALASAAVVLLGLENRGVSVLGAVSAAPPALALPDISAGRLPGLISLSLIIAIVVMVQTAATTRSFPSSPDEPPDVDRDFIGVGVGSILSGLIGAFPVDASPPRTAVVSETGGRSQLAGLAAAAIVIALLAFGAALLGRIPNAALGGVLMFVALRIVRVNQIVSIYRQSLGEFFLIAVTAAAIIVLPIEQGVGLGIALSLLHGIWSTTRARLVVFERVPGTSIWWPPSPHLPGEQEPGIIVAGFQAPLSFLNAYHFRRDVLDALQSRPQAARLLVLEATGIVEIDYTAAQILLELIRKCHADEIDFAVARLESIRAQAAFARFGIGELLGPDHSFRSVEEAIQALGKPGPAKGS</sequence>
<dbReference type="SUPFAM" id="SSF52091">
    <property type="entry name" value="SpoIIaa-like"/>
    <property type="match status" value="1"/>
</dbReference>
<feature type="transmembrane region" description="Helical" evidence="5">
    <location>
        <begin position="392"/>
        <end position="420"/>
    </location>
</feature>
<keyword evidence="2 5" id="KW-0812">Transmembrane</keyword>
<feature type="transmembrane region" description="Helical" evidence="5">
    <location>
        <begin position="213"/>
        <end position="232"/>
    </location>
</feature>
<feature type="transmembrane region" description="Helical" evidence="5">
    <location>
        <begin position="188"/>
        <end position="206"/>
    </location>
</feature>
<keyword evidence="3 5" id="KW-1133">Transmembrane helix</keyword>
<dbReference type="Pfam" id="PF01740">
    <property type="entry name" value="STAS"/>
    <property type="match status" value="1"/>
</dbReference>
<dbReference type="InterPro" id="IPR036513">
    <property type="entry name" value="STAS_dom_sf"/>
</dbReference>
<dbReference type="Gene3D" id="3.30.750.24">
    <property type="entry name" value="STAS domain"/>
    <property type="match status" value="1"/>
</dbReference>
<evidence type="ECO:0000256" key="5">
    <source>
        <dbReference type="SAM" id="Phobius"/>
    </source>
</evidence>
<dbReference type="InterPro" id="IPR011547">
    <property type="entry name" value="SLC26A/SulP_dom"/>
</dbReference>
<dbReference type="OrthoDB" id="9769739at2"/>
<dbReference type="InterPro" id="IPR002645">
    <property type="entry name" value="STAS_dom"/>
</dbReference>
<dbReference type="RefSeq" id="WP_079573105.1">
    <property type="nucleotide sequence ID" value="NZ_LT670818.1"/>
</dbReference>
<feature type="domain" description="STAS" evidence="6">
    <location>
        <begin position="448"/>
        <end position="564"/>
    </location>
</feature>
<gene>
    <name evidence="7" type="ORF">SAMN05444169_1731</name>
</gene>
<dbReference type="InterPro" id="IPR001902">
    <property type="entry name" value="SLC26A/SulP_fam"/>
</dbReference>
<feature type="transmembrane region" description="Helical" evidence="5">
    <location>
        <begin position="110"/>
        <end position="128"/>
    </location>
</feature>
<dbReference type="GO" id="GO:0016020">
    <property type="term" value="C:membrane"/>
    <property type="evidence" value="ECO:0007669"/>
    <property type="project" value="UniProtKB-SubCell"/>
</dbReference>
<evidence type="ECO:0000256" key="4">
    <source>
        <dbReference type="ARBA" id="ARBA00023136"/>
    </source>
</evidence>
<evidence type="ECO:0000256" key="3">
    <source>
        <dbReference type="ARBA" id="ARBA00022989"/>
    </source>
</evidence>
<protein>
    <submittedName>
        <fullName evidence="7">Sulfate permease, MFS superfamily</fullName>
    </submittedName>
</protein>